<dbReference type="CDD" id="cd00688">
    <property type="entry name" value="ISOPREN_C2_like"/>
    <property type="match status" value="1"/>
</dbReference>
<accession>A0ABP9URE2</accession>
<feature type="region of interest" description="Disordered" evidence="1">
    <location>
        <begin position="223"/>
        <end position="242"/>
    </location>
</feature>
<evidence type="ECO:0000256" key="2">
    <source>
        <dbReference type="SAM" id="SignalP"/>
    </source>
</evidence>
<dbReference type="EMBL" id="BAABRI010000020">
    <property type="protein sequence ID" value="GAA5484110.1"/>
    <property type="molecule type" value="Genomic_DNA"/>
</dbReference>
<feature type="compositionally biased region" description="Polar residues" evidence="1">
    <location>
        <begin position="223"/>
        <end position="233"/>
    </location>
</feature>
<protein>
    <recommendedName>
        <fullName evidence="5">Squalene cyclase C-terminal domain-containing protein</fullName>
    </recommendedName>
</protein>
<evidence type="ECO:0000313" key="3">
    <source>
        <dbReference type="EMBL" id="GAA5484110.1"/>
    </source>
</evidence>
<reference evidence="3 4" key="1">
    <citation type="submission" date="2024-02" db="EMBL/GenBank/DDBJ databases">
        <title>Haloferula sargassicola NBRC 104335.</title>
        <authorList>
            <person name="Ichikawa N."/>
            <person name="Katano-Makiyama Y."/>
            <person name="Hidaka K."/>
        </authorList>
    </citation>
    <scope>NUCLEOTIDE SEQUENCE [LARGE SCALE GENOMIC DNA]</scope>
    <source>
        <strain evidence="3 4">NBRC 104335</strain>
    </source>
</reference>
<dbReference type="SUPFAM" id="SSF48239">
    <property type="entry name" value="Terpenoid cyclases/Protein prenyltransferases"/>
    <property type="match status" value="1"/>
</dbReference>
<feature type="chain" id="PRO_5046379234" description="Squalene cyclase C-terminal domain-containing protein" evidence="2">
    <location>
        <begin position="19"/>
        <end position="390"/>
    </location>
</feature>
<dbReference type="Gene3D" id="1.50.10.20">
    <property type="match status" value="1"/>
</dbReference>
<evidence type="ECO:0000256" key="1">
    <source>
        <dbReference type="SAM" id="MobiDB-lite"/>
    </source>
</evidence>
<proteinExistence type="predicted"/>
<organism evidence="3 4">
    <name type="scientific">Haloferula sargassicola</name>
    <dbReference type="NCBI Taxonomy" id="490096"/>
    <lineage>
        <taxon>Bacteria</taxon>
        <taxon>Pseudomonadati</taxon>
        <taxon>Verrucomicrobiota</taxon>
        <taxon>Verrucomicrobiia</taxon>
        <taxon>Verrucomicrobiales</taxon>
        <taxon>Verrucomicrobiaceae</taxon>
        <taxon>Haloferula</taxon>
    </lineage>
</organism>
<dbReference type="RefSeq" id="WP_353568208.1">
    <property type="nucleotide sequence ID" value="NZ_BAABRI010000020.1"/>
</dbReference>
<sequence>MKHLIATAITATAFVATALPGSAQDTPPNPYLSLQQEMKLAISRGNAWLAKQQKEQGWWDTEDLPALTALPLTAAVRDPSLDLTEELPDNLRKGFEWLKAQQKDDGGIYNKGLGVYNTATAVTALTAAQRDIYEPAIVKGRRYLIGEQWDIDKAKETDNPNDGGIGYGSHNDHTDLSNTYLAIEALALSKQVVEDGKFGDQPDLDWDAAITFLSRCQNLEETNDQDWASSDPQNKGGFIYTPGDSKAGEMKLPDGRTALRSYGSISYAGLLSLVYAKLSPEDSRVKAVKEWAAKNWTVDENPGMGAQGLYYYYQAMSKALAAANVAKLEVEGVDPIDWRKQLADKLLTGQREDGSWVNANGRWMESNPVLVTAYSVMALEQIYHSIPGKP</sequence>
<comment type="caution">
    <text evidence="3">The sequence shown here is derived from an EMBL/GenBank/DDBJ whole genome shotgun (WGS) entry which is preliminary data.</text>
</comment>
<evidence type="ECO:0000313" key="4">
    <source>
        <dbReference type="Proteomes" id="UP001476282"/>
    </source>
</evidence>
<feature type="signal peptide" evidence="2">
    <location>
        <begin position="1"/>
        <end position="18"/>
    </location>
</feature>
<gene>
    <name evidence="3" type="ORF">Hsar01_03350</name>
</gene>
<dbReference type="Proteomes" id="UP001476282">
    <property type="component" value="Unassembled WGS sequence"/>
</dbReference>
<evidence type="ECO:0008006" key="5">
    <source>
        <dbReference type="Google" id="ProtNLM"/>
    </source>
</evidence>
<keyword evidence="4" id="KW-1185">Reference proteome</keyword>
<name>A0ABP9URE2_9BACT</name>
<dbReference type="InterPro" id="IPR008930">
    <property type="entry name" value="Terpenoid_cyclase/PrenylTrfase"/>
</dbReference>
<keyword evidence="2" id="KW-0732">Signal</keyword>